<dbReference type="AlphaFoldDB" id="A0A9D4CXV2"/>
<evidence type="ECO:0000313" key="1">
    <source>
        <dbReference type="EMBL" id="KAH3735511.1"/>
    </source>
</evidence>
<reference evidence="1" key="2">
    <citation type="submission" date="2020-11" db="EMBL/GenBank/DDBJ databases">
        <authorList>
            <person name="McCartney M.A."/>
            <person name="Auch B."/>
            <person name="Kono T."/>
            <person name="Mallez S."/>
            <person name="Becker A."/>
            <person name="Gohl D.M."/>
            <person name="Silverstein K.A.T."/>
            <person name="Koren S."/>
            <person name="Bechman K.B."/>
            <person name="Herman A."/>
            <person name="Abrahante J.E."/>
            <person name="Garbe J."/>
        </authorList>
    </citation>
    <scope>NUCLEOTIDE SEQUENCE</scope>
    <source>
        <strain evidence="1">Duluth1</strain>
        <tissue evidence="1">Whole animal</tissue>
    </source>
</reference>
<sequence length="101" mass="11722">MMVTSRPPWIAPASHPKDLHKNMYAFLHDFNPNDPSMPKSALLFHNRWGILKKKSNVTTSLSTELGLNTQRRRERHRALTVCVRENETKMTSAEFLFLESL</sequence>
<protein>
    <submittedName>
        <fullName evidence="1">Uncharacterized protein</fullName>
    </submittedName>
</protein>
<gene>
    <name evidence="1" type="ORF">DPMN_042044</name>
</gene>
<proteinExistence type="predicted"/>
<comment type="caution">
    <text evidence="1">The sequence shown here is derived from an EMBL/GenBank/DDBJ whole genome shotgun (WGS) entry which is preliminary data.</text>
</comment>
<reference evidence="1" key="1">
    <citation type="journal article" date="2019" name="bioRxiv">
        <title>The Genome of the Zebra Mussel, Dreissena polymorpha: A Resource for Invasive Species Research.</title>
        <authorList>
            <person name="McCartney M.A."/>
            <person name="Auch B."/>
            <person name="Kono T."/>
            <person name="Mallez S."/>
            <person name="Zhang Y."/>
            <person name="Obille A."/>
            <person name="Becker A."/>
            <person name="Abrahante J.E."/>
            <person name="Garbe J."/>
            <person name="Badalamenti J.P."/>
            <person name="Herman A."/>
            <person name="Mangelson H."/>
            <person name="Liachko I."/>
            <person name="Sullivan S."/>
            <person name="Sone E.D."/>
            <person name="Koren S."/>
            <person name="Silverstein K.A.T."/>
            <person name="Beckman K.B."/>
            <person name="Gohl D.M."/>
        </authorList>
    </citation>
    <scope>NUCLEOTIDE SEQUENCE</scope>
    <source>
        <strain evidence="1">Duluth1</strain>
        <tissue evidence="1">Whole animal</tissue>
    </source>
</reference>
<accession>A0A9D4CXV2</accession>
<organism evidence="1 2">
    <name type="scientific">Dreissena polymorpha</name>
    <name type="common">Zebra mussel</name>
    <name type="synonym">Mytilus polymorpha</name>
    <dbReference type="NCBI Taxonomy" id="45954"/>
    <lineage>
        <taxon>Eukaryota</taxon>
        <taxon>Metazoa</taxon>
        <taxon>Spiralia</taxon>
        <taxon>Lophotrochozoa</taxon>
        <taxon>Mollusca</taxon>
        <taxon>Bivalvia</taxon>
        <taxon>Autobranchia</taxon>
        <taxon>Heteroconchia</taxon>
        <taxon>Euheterodonta</taxon>
        <taxon>Imparidentia</taxon>
        <taxon>Neoheterodontei</taxon>
        <taxon>Myida</taxon>
        <taxon>Dreissenoidea</taxon>
        <taxon>Dreissenidae</taxon>
        <taxon>Dreissena</taxon>
    </lineage>
</organism>
<keyword evidence="2" id="KW-1185">Reference proteome</keyword>
<name>A0A9D4CXV2_DREPO</name>
<evidence type="ECO:0000313" key="2">
    <source>
        <dbReference type="Proteomes" id="UP000828390"/>
    </source>
</evidence>
<dbReference type="Proteomes" id="UP000828390">
    <property type="component" value="Unassembled WGS sequence"/>
</dbReference>
<dbReference type="EMBL" id="JAIWYP010000011">
    <property type="protein sequence ID" value="KAH3735511.1"/>
    <property type="molecule type" value="Genomic_DNA"/>
</dbReference>